<dbReference type="AlphaFoldDB" id="A0AAE0P912"/>
<organism evidence="2 3">
    <name type="scientific">Sordaria brevicollis</name>
    <dbReference type="NCBI Taxonomy" id="83679"/>
    <lineage>
        <taxon>Eukaryota</taxon>
        <taxon>Fungi</taxon>
        <taxon>Dikarya</taxon>
        <taxon>Ascomycota</taxon>
        <taxon>Pezizomycotina</taxon>
        <taxon>Sordariomycetes</taxon>
        <taxon>Sordariomycetidae</taxon>
        <taxon>Sordariales</taxon>
        <taxon>Sordariaceae</taxon>
        <taxon>Sordaria</taxon>
    </lineage>
</organism>
<evidence type="ECO:0008006" key="4">
    <source>
        <dbReference type="Google" id="ProtNLM"/>
    </source>
</evidence>
<evidence type="ECO:0000313" key="3">
    <source>
        <dbReference type="Proteomes" id="UP001281003"/>
    </source>
</evidence>
<name>A0AAE0P912_SORBR</name>
<evidence type="ECO:0000256" key="1">
    <source>
        <dbReference type="SAM" id="SignalP"/>
    </source>
</evidence>
<protein>
    <recommendedName>
        <fullName evidence="4">Secreted protein</fullName>
    </recommendedName>
</protein>
<feature type="chain" id="PRO_5042034812" description="Secreted protein" evidence="1">
    <location>
        <begin position="28"/>
        <end position="86"/>
    </location>
</feature>
<keyword evidence="1" id="KW-0732">Signal</keyword>
<accession>A0AAE0P912</accession>
<dbReference type="EMBL" id="JAUTDP010000010">
    <property type="protein sequence ID" value="KAK3395641.1"/>
    <property type="molecule type" value="Genomic_DNA"/>
</dbReference>
<evidence type="ECO:0000313" key="2">
    <source>
        <dbReference type="EMBL" id="KAK3395641.1"/>
    </source>
</evidence>
<comment type="caution">
    <text evidence="2">The sequence shown here is derived from an EMBL/GenBank/DDBJ whole genome shotgun (WGS) entry which is preliminary data.</text>
</comment>
<keyword evidence="3" id="KW-1185">Reference proteome</keyword>
<proteinExistence type="predicted"/>
<gene>
    <name evidence="2" type="ORF">B0T20DRAFT_419428</name>
</gene>
<sequence length="86" mass="9521">MNVGLGCLLMMMTTIGGLHLEYHGTHAVRTLDDNTGQPTQPTYLVVGCIAKNTTVDHGRSQVRSHEWPSWFGHSLPYQQTGKVKVD</sequence>
<feature type="signal peptide" evidence="1">
    <location>
        <begin position="1"/>
        <end position="27"/>
    </location>
</feature>
<reference evidence="2" key="2">
    <citation type="submission" date="2023-07" db="EMBL/GenBank/DDBJ databases">
        <authorList>
            <consortium name="Lawrence Berkeley National Laboratory"/>
            <person name="Haridas S."/>
            <person name="Hensen N."/>
            <person name="Bonometti L."/>
            <person name="Westerberg I."/>
            <person name="Brannstrom I.O."/>
            <person name="Guillou S."/>
            <person name="Cros-Aarteil S."/>
            <person name="Calhoun S."/>
            <person name="Kuo A."/>
            <person name="Mondo S."/>
            <person name="Pangilinan J."/>
            <person name="Riley R."/>
            <person name="LaButti K."/>
            <person name="Andreopoulos B."/>
            <person name="Lipzen A."/>
            <person name="Chen C."/>
            <person name="Yanf M."/>
            <person name="Daum C."/>
            <person name="Ng V."/>
            <person name="Clum A."/>
            <person name="Steindorff A."/>
            <person name="Ohm R."/>
            <person name="Martin F."/>
            <person name="Silar P."/>
            <person name="Natvig D."/>
            <person name="Lalanne C."/>
            <person name="Gautier V."/>
            <person name="Ament-velasquez S.L."/>
            <person name="Kruys A."/>
            <person name="Hutchinson M.I."/>
            <person name="Powell A.J."/>
            <person name="Barry K."/>
            <person name="Miller A.N."/>
            <person name="Grigoriev I.V."/>
            <person name="Debuchy R."/>
            <person name="Gladieux P."/>
            <person name="Thoren M.H."/>
            <person name="Johannesson H."/>
        </authorList>
    </citation>
    <scope>NUCLEOTIDE SEQUENCE</scope>
    <source>
        <strain evidence="2">FGSC 1904</strain>
    </source>
</reference>
<reference evidence="2" key="1">
    <citation type="journal article" date="2023" name="Mol. Phylogenet. Evol.">
        <title>Genome-scale phylogeny and comparative genomics of the fungal order Sordariales.</title>
        <authorList>
            <person name="Hensen N."/>
            <person name="Bonometti L."/>
            <person name="Westerberg I."/>
            <person name="Brannstrom I.O."/>
            <person name="Guillou S."/>
            <person name="Cros-Aarteil S."/>
            <person name="Calhoun S."/>
            <person name="Haridas S."/>
            <person name="Kuo A."/>
            <person name="Mondo S."/>
            <person name="Pangilinan J."/>
            <person name="Riley R."/>
            <person name="LaButti K."/>
            <person name="Andreopoulos B."/>
            <person name="Lipzen A."/>
            <person name="Chen C."/>
            <person name="Yan M."/>
            <person name="Daum C."/>
            <person name="Ng V."/>
            <person name="Clum A."/>
            <person name="Steindorff A."/>
            <person name="Ohm R.A."/>
            <person name="Martin F."/>
            <person name="Silar P."/>
            <person name="Natvig D.O."/>
            <person name="Lalanne C."/>
            <person name="Gautier V."/>
            <person name="Ament-Velasquez S.L."/>
            <person name="Kruys A."/>
            <person name="Hutchinson M.I."/>
            <person name="Powell A.J."/>
            <person name="Barry K."/>
            <person name="Miller A.N."/>
            <person name="Grigoriev I.V."/>
            <person name="Debuchy R."/>
            <person name="Gladieux P."/>
            <person name="Hiltunen Thoren M."/>
            <person name="Johannesson H."/>
        </authorList>
    </citation>
    <scope>NUCLEOTIDE SEQUENCE</scope>
    <source>
        <strain evidence="2">FGSC 1904</strain>
    </source>
</reference>
<dbReference type="Proteomes" id="UP001281003">
    <property type="component" value="Unassembled WGS sequence"/>
</dbReference>